<dbReference type="Pfam" id="PF01653">
    <property type="entry name" value="DNA_ligase_aden"/>
    <property type="match status" value="1"/>
</dbReference>
<dbReference type="Gene3D" id="1.10.287.610">
    <property type="entry name" value="Helix hairpin bin"/>
    <property type="match status" value="1"/>
</dbReference>
<dbReference type="InterPro" id="IPR012340">
    <property type="entry name" value="NA-bd_OB-fold"/>
</dbReference>
<dbReference type="AlphaFoldDB" id="A0A6P2DKK9"/>
<evidence type="ECO:0000256" key="11">
    <source>
        <dbReference type="HAMAP-Rule" id="MF_01588"/>
    </source>
</evidence>
<keyword evidence="2 11" id="KW-0436">Ligase</keyword>
<dbReference type="FunFam" id="1.10.287.610:FF:000002">
    <property type="entry name" value="DNA ligase"/>
    <property type="match status" value="1"/>
</dbReference>
<dbReference type="EMBL" id="LR593886">
    <property type="protein sequence ID" value="VTS03195.1"/>
    <property type="molecule type" value="Genomic_DNA"/>
</dbReference>
<dbReference type="NCBIfam" id="TIGR00575">
    <property type="entry name" value="dnlj"/>
    <property type="match status" value="1"/>
</dbReference>
<dbReference type="CDD" id="cd00114">
    <property type="entry name" value="LIGANc"/>
    <property type="match status" value="1"/>
</dbReference>
<comment type="catalytic activity">
    <reaction evidence="10 11">
        <text>NAD(+) + (deoxyribonucleotide)n-3'-hydroxyl + 5'-phospho-(deoxyribonucleotide)m = (deoxyribonucleotide)n+m + AMP + beta-nicotinamide D-nucleotide.</text>
        <dbReference type="EC" id="6.5.1.2"/>
    </reaction>
</comment>
<dbReference type="Pfam" id="PF00533">
    <property type="entry name" value="BRCT"/>
    <property type="match status" value="1"/>
</dbReference>
<dbReference type="SMART" id="SM00292">
    <property type="entry name" value="BRCT"/>
    <property type="match status" value="1"/>
</dbReference>
<dbReference type="GO" id="GO:0006281">
    <property type="term" value="P:DNA repair"/>
    <property type="evidence" value="ECO:0007669"/>
    <property type="project" value="UniProtKB-KW"/>
</dbReference>
<gene>
    <name evidence="11" type="primary">ligA</name>
    <name evidence="13" type="ORF">SOIL9_72640</name>
</gene>
<proteinExistence type="inferred from homology"/>
<reference evidence="13 14" key="1">
    <citation type="submission" date="2019-05" db="EMBL/GenBank/DDBJ databases">
        <authorList>
            <consortium name="Science for Life Laboratories"/>
        </authorList>
    </citation>
    <scope>NUCLEOTIDE SEQUENCE [LARGE SCALE GENOMIC DNA]</scope>
    <source>
        <strain evidence="13">Soil9</strain>
    </source>
</reference>
<dbReference type="EC" id="6.5.1.2" evidence="11"/>
<dbReference type="InterPro" id="IPR004150">
    <property type="entry name" value="NAD_DNA_ligase_OB"/>
</dbReference>
<feature type="binding site" evidence="11">
    <location>
        <position position="436"/>
    </location>
    <ligand>
        <name>Zn(2+)</name>
        <dbReference type="ChEBI" id="CHEBI:29105"/>
    </ligand>
</feature>
<comment type="function">
    <text evidence="1 11">DNA ligase that catalyzes the formation of phosphodiester linkages between 5'-phosphoryl and 3'-hydroxyl groups in double-stranded DNA using NAD as a coenzyme and as the energy source for the reaction. It is essential for DNA replication and repair of damaged DNA.</text>
</comment>
<dbReference type="PANTHER" id="PTHR23389:SF9">
    <property type="entry name" value="DNA LIGASE"/>
    <property type="match status" value="1"/>
</dbReference>
<dbReference type="FunFam" id="3.30.470.30:FF:000001">
    <property type="entry name" value="DNA ligase"/>
    <property type="match status" value="1"/>
</dbReference>
<feature type="active site" description="N6-AMP-lysine intermediate" evidence="11">
    <location>
        <position position="123"/>
    </location>
</feature>
<dbReference type="GO" id="GO:0005829">
    <property type="term" value="C:cytosol"/>
    <property type="evidence" value="ECO:0007669"/>
    <property type="project" value="TreeGrafter"/>
</dbReference>
<feature type="binding site" evidence="11">
    <location>
        <position position="442"/>
    </location>
    <ligand>
        <name>Zn(2+)</name>
        <dbReference type="ChEBI" id="CHEBI:29105"/>
    </ligand>
</feature>
<dbReference type="SUPFAM" id="SSF50249">
    <property type="entry name" value="Nucleic acid-binding proteins"/>
    <property type="match status" value="1"/>
</dbReference>
<evidence type="ECO:0000256" key="7">
    <source>
        <dbReference type="ARBA" id="ARBA00022842"/>
    </source>
</evidence>
<dbReference type="Gene3D" id="2.40.50.140">
    <property type="entry name" value="Nucleic acid-binding proteins"/>
    <property type="match status" value="1"/>
</dbReference>
<feature type="binding site" evidence="11">
    <location>
        <position position="321"/>
    </location>
    <ligand>
        <name>NAD(+)</name>
        <dbReference type="ChEBI" id="CHEBI:57540"/>
    </ligand>
</feature>
<dbReference type="Pfam" id="PF14520">
    <property type="entry name" value="HHH_5"/>
    <property type="match status" value="1"/>
</dbReference>
<organism evidence="13 14">
    <name type="scientific">Gemmata massiliana</name>
    <dbReference type="NCBI Taxonomy" id="1210884"/>
    <lineage>
        <taxon>Bacteria</taxon>
        <taxon>Pseudomonadati</taxon>
        <taxon>Planctomycetota</taxon>
        <taxon>Planctomycetia</taxon>
        <taxon>Gemmatales</taxon>
        <taxon>Gemmataceae</taxon>
        <taxon>Gemmata</taxon>
    </lineage>
</organism>
<dbReference type="NCBIfam" id="NF005932">
    <property type="entry name" value="PRK07956.1"/>
    <property type="match status" value="1"/>
</dbReference>
<dbReference type="PROSITE" id="PS50172">
    <property type="entry name" value="BRCT"/>
    <property type="match status" value="1"/>
</dbReference>
<keyword evidence="11" id="KW-0464">Manganese</keyword>
<evidence type="ECO:0000256" key="2">
    <source>
        <dbReference type="ARBA" id="ARBA00022598"/>
    </source>
</evidence>
<comment type="similarity">
    <text evidence="11">Belongs to the NAD-dependent DNA ligase family. LigA subfamily.</text>
</comment>
<evidence type="ECO:0000256" key="1">
    <source>
        <dbReference type="ARBA" id="ARBA00004067"/>
    </source>
</evidence>
<dbReference type="SUPFAM" id="SSF56091">
    <property type="entry name" value="DNA ligase/mRNA capping enzyme, catalytic domain"/>
    <property type="match status" value="1"/>
</dbReference>
<dbReference type="Gene3D" id="3.30.470.30">
    <property type="entry name" value="DNA ligase/mRNA capping enzyme"/>
    <property type="match status" value="1"/>
</dbReference>
<dbReference type="GO" id="GO:0003911">
    <property type="term" value="F:DNA ligase (NAD+) activity"/>
    <property type="evidence" value="ECO:0007669"/>
    <property type="project" value="UniProtKB-UniRule"/>
</dbReference>
<evidence type="ECO:0000256" key="3">
    <source>
        <dbReference type="ARBA" id="ARBA00022705"/>
    </source>
</evidence>
<dbReference type="PANTHER" id="PTHR23389">
    <property type="entry name" value="CHROMOSOME TRANSMISSION FIDELITY FACTOR 18"/>
    <property type="match status" value="1"/>
</dbReference>
<dbReference type="Gene3D" id="3.40.50.10190">
    <property type="entry name" value="BRCT domain"/>
    <property type="match status" value="1"/>
</dbReference>
<dbReference type="PIRSF" id="PIRSF001604">
    <property type="entry name" value="LigA"/>
    <property type="match status" value="1"/>
</dbReference>
<evidence type="ECO:0000256" key="4">
    <source>
        <dbReference type="ARBA" id="ARBA00022723"/>
    </source>
</evidence>
<keyword evidence="3 11" id="KW-0235">DNA replication</keyword>
<feature type="binding site" evidence="11">
    <location>
        <position position="181"/>
    </location>
    <ligand>
        <name>NAD(+)</name>
        <dbReference type="ChEBI" id="CHEBI:57540"/>
    </ligand>
</feature>
<evidence type="ECO:0000256" key="9">
    <source>
        <dbReference type="ARBA" id="ARBA00023204"/>
    </source>
</evidence>
<dbReference type="SUPFAM" id="SSF52113">
    <property type="entry name" value="BRCT domain"/>
    <property type="match status" value="1"/>
</dbReference>
<dbReference type="GO" id="GO:0046872">
    <property type="term" value="F:metal ion binding"/>
    <property type="evidence" value="ECO:0007669"/>
    <property type="project" value="UniProtKB-KW"/>
</dbReference>
<dbReference type="RefSeq" id="WP_162672957.1">
    <property type="nucleotide sequence ID" value="NZ_LR593886.1"/>
</dbReference>
<feature type="binding site" evidence="11">
    <location>
        <position position="416"/>
    </location>
    <ligand>
        <name>Zn(2+)</name>
        <dbReference type="ChEBI" id="CHEBI:29105"/>
    </ligand>
</feature>
<keyword evidence="7 11" id="KW-0460">Magnesium</keyword>
<evidence type="ECO:0000256" key="5">
    <source>
        <dbReference type="ARBA" id="ARBA00022763"/>
    </source>
</evidence>
<feature type="binding site" evidence="11">
    <location>
        <begin position="89"/>
        <end position="90"/>
    </location>
    <ligand>
        <name>NAD(+)</name>
        <dbReference type="ChEBI" id="CHEBI:57540"/>
    </ligand>
</feature>
<dbReference type="GO" id="GO:0006260">
    <property type="term" value="P:DNA replication"/>
    <property type="evidence" value="ECO:0007669"/>
    <property type="project" value="UniProtKB-KW"/>
</dbReference>
<feature type="binding site" evidence="11">
    <location>
        <begin position="40"/>
        <end position="44"/>
    </location>
    <ligand>
        <name>NAD(+)</name>
        <dbReference type="ChEBI" id="CHEBI:57540"/>
    </ligand>
</feature>
<evidence type="ECO:0000256" key="8">
    <source>
        <dbReference type="ARBA" id="ARBA00023027"/>
    </source>
</evidence>
<evidence type="ECO:0000256" key="10">
    <source>
        <dbReference type="ARBA" id="ARBA00034005"/>
    </source>
</evidence>
<dbReference type="InterPro" id="IPR001679">
    <property type="entry name" value="DNA_ligase"/>
</dbReference>
<accession>A0A6P2DKK9</accession>
<keyword evidence="14" id="KW-1185">Reference proteome</keyword>
<feature type="domain" description="BRCT" evidence="12">
    <location>
        <begin position="607"/>
        <end position="681"/>
    </location>
</feature>
<dbReference type="InterPro" id="IPR013840">
    <property type="entry name" value="DNAligase_N"/>
</dbReference>
<feature type="binding site" evidence="11">
    <location>
        <position position="144"/>
    </location>
    <ligand>
        <name>NAD(+)</name>
        <dbReference type="ChEBI" id="CHEBI:57540"/>
    </ligand>
</feature>
<dbReference type="Pfam" id="PF22745">
    <property type="entry name" value="Nlig-Ia"/>
    <property type="match status" value="1"/>
</dbReference>
<dbReference type="Gene3D" id="1.10.150.20">
    <property type="entry name" value="5' to 3' exonuclease, C-terminal subdomain"/>
    <property type="match status" value="2"/>
</dbReference>
<name>A0A6P2DKK9_9BACT</name>
<feature type="binding site" evidence="11">
    <location>
        <position position="121"/>
    </location>
    <ligand>
        <name>NAD(+)</name>
        <dbReference type="ChEBI" id="CHEBI:57540"/>
    </ligand>
</feature>
<comment type="cofactor">
    <cofactor evidence="11">
        <name>Mg(2+)</name>
        <dbReference type="ChEBI" id="CHEBI:18420"/>
    </cofactor>
    <cofactor evidence="11">
        <name>Mn(2+)</name>
        <dbReference type="ChEBI" id="CHEBI:29035"/>
    </cofactor>
</comment>
<dbReference type="KEGG" id="gms:SOIL9_72640"/>
<dbReference type="SUPFAM" id="SSF47781">
    <property type="entry name" value="RuvA domain 2-like"/>
    <property type="match status" value="1"/>
</dbReference>
<dbReference type="HAMAP" id="MF_01588">
    <property type="entry name" value="DNA_ligase_A"/>
    <property type="match status" value="1"/>
</dbReference>
<dbReference type="CDD" id="cd17748">
    <property type="entry name" value="BRCT_DNA_ligase_like"/>
    <property type="match status" value="1"/>
</dbReference>
<dbReference type="SMART" id="SM00532">
    <property type="entry name" value="LIGANc"/>
    <property type="match status" value="1"/>
</dbReference>
<evidence type="ECO:0000313" key="13">
    <source>
        <dbReference type="EMBL" id="VTS03195.1"/>
    </source>
</evidence>
<keyword evidence="8 11" id="KW-0520">NAD</keyword>
<keyword evidence="5 11" id="KW-0227">DNA damage</keyword>
<dbReference type="InterPro" id="IPR013839">
    <property type="entry name" value="DNAligase_adenylation"/>
</dbReference>
<dbReference type="InterPro" id="IPR010994">
    <property type="entry name" value="RuvA_2-like"/>
</dbReference>
<evidence type="ECO:0000259" key="12">
    <source>
        <dbReference type="PROSITE" id="PS50172"/>
    </source>
</evidence>
<dbReference type="InterPro" id="IPR041663">
    <property type="entry name" value="DisA/LigA_HHH"/>
</dbReference>
<keyword evidence="4 11" id="KW-0479">Metal-binding</keyword>
<feature type="binding site" evidence="11">
    <location>
        <position position="419"/>
    </location>
    <ligand>
        <name>Zn(2+)</name>
        <dbReference type="ChEBI" id="CHEBI:29105"/>
    </ligand>
</feature>
<protein>
    <recommendedName>
        <fullName evidence="11">DNA ligase</fullName>
        <ecNumber evidence="11">6.5.1.2</ecNumber>
    </recommendedName>
    <alternativeName>
        <fullName evidence="11">Polydeoxyribonucleotide synthase [NAD(+)]</fullName>
    </alternativeName>
</protein>
<evidence type="ECO:0000256" key="6">
    <source>
        <dbReference type="ARBA" id="ARBA00022833"/>
    </source>
</evidence>
<dbReference type="Proteomes" id="UP000464178">
    <property type="component" value="Chromosome"/>
</dbReference>
<dbReference type="InterPro" id="IPR036420">
    <property type="entry name" value="BRCT_dom_sf"/>
</dbReference>
<dbReference type="Pfam" id="PF03120">
    <property type="entry name" value="OB_DNA_ligase"/>
    <property type="match status" value="1"/>
</dbReference>
<sequence>MAKTTTASPAAPADRAAELRKQLDHHNHLYYVEAAPVISDREFDKLLQELANIEKAHPELVTPDSPTQRVGGAPVPGFKQVTHKVPMLSIENSYDEGDLRKFDADVKKALGASAVVEYVVELKIDGVSMSITYENGKLAFAATRGSGSVGDDVTHNVKTIAAIPLKLNTNSPPAIFEARGEVYMTRSELARINAEQTKNKQEPYKNARNLSAGTLKLLDPRECAKRKLSMFAYGSGAIDGLVIKKQSEMLAKLKEFGFPVNPHERLCASIDEVIAYCKGWDTKRKELPYDTDGIVVKVNDWAQRERIGYTAKVPKWARAFKFEAEQGTTKLGAVVFHIGKFGELTPVATFDPPVQLAGTTVTHASMHNASWVAEMDVRIGDTVVVEKKGEIIPQIVDVIKADRKGTETVITWPENCPECGGPVVKQESASSYNFICSNPESCSGGMWKRLEGYARKTRMEIDGLGREVAIQLVESGLVKSVADLYRLTKKQLLALEKFADTKAQKLLDGIAASKDRGLARLLPALAIYSVGEKMADDLVEEFPDIDLIIAAKPEDLARVKGWGPERAKYLRAYFDGENGRKLIAELKELGIKMTHDKKAAPVGGLPLAGKTIVVTGTLVNYDRVGIETAIKDAGGKASGSVSKKTDFLLLGENPGSKHAKAKELGVKIINEDEFRQIIGAG</sequence>
<keyword evidence="9 11" id="KW-0234">DNA repair</keyword>
<feature type="binding site" evidence="11">
    <location>
        <position position="297"/>
    </location>
    <ligand>
        <name>NAD(+)</name>
        <dbReference type="ChEBI" id="CHEBI:57540"/>
    </ligand>
</feature>
<dbReference type="InterPro" id="IPR001357">
    <property type="entry name" value="BRCT_dom"/>
</dbReference>
<dbReference type="Pfam" id="PF12826">
    <property type="entry name" value="HHH_2"/>
    <property type="match status" value="1"/>
</dbReference>
<keyword evidence="6 11" id="KW-0862">Zinc</keyword>
<evidence type="ECO:0000313" key="14">
    <source>
        <dbReference type="Proteomes" id="UP000464178"/>
    </source>
</evidence>